<keyword evidence="3" id="KW-1185">Reference proteome</keyword>
<evidence type="ECO:0000259" key="2">
    <source>
        <dbReference type="SMART" id="SM00827"/>
    </source>
</evidence>
<evidence type="ECO:0000313" key="4">
    <source>
        <dbReference type="RefSeq" id="XP_026737734.1"/>
    </source>
</evidence>
<protein>
    <submittedName>
        <fullName evidence="4">Probable malonyl-CoA-acyl carrier protein transacylase, mitochondrial</fullName>
    </submittedName>
</protein>
<dbReference type="SUPFAM" id="SSF55048">
    <property type="entry name" value="Probable ACP-binding domain of malonyl-CoA ACP transacylase"/>
    <property type="match status" value="1"/>
</dbReference>
<dbReference type="Proteomes" id="UP000322000">
    <property type="component" value="Chromosome 15"/>
</dbReference>
<dbReference type="Gene3D" id="3.40.366.10">
    <property type="entry name" value="Malonyl-Coenzyme A Acyl Carrier Protein, domain 2"/>
    <property type="match status" value="1"/>
</dbReference>
<dbReference type="SMART" id="SM00827">
    <property type="entry name" value="PKS_AT"/>
    <property type="match status" value="1"/>
</dbReference>
<dbReference type="GO" id="GO:0016740">
    <property type="term" value="F:transferase activity"/>
    <property type="evidence" value="ECO:0007669"/>
    <property type="project" value="InterPro"/>
</dbReference>
<dbReference type="Pfam" id="PF00698">
    <property type="entry name" value="Acyl_transf_1"/>
    <property type="match status" value="1"/>
</dbReference>
<dbReference type="InterPro" id="IPR016035">
    <property type="entry name" value="Acyl_Trfase/lysoPLipase"/>
</dbReference>
<dbReference type="InterPro" id="IPR001227">
    <property type="entry name" value="Ac_transferase_dom_sf"/>
</dbReference>
<dbReference type="Gene3D" id="3.30.70.250">
    <property type="entry name" value="Malonyl-CoA ACP transacylase, ACP-binding"/>
    <property type="match status" value="1"/>
</dbReference>
<gene>
    <name evidence="4" type="primary">LOC113500975</name>
</gene>
<feature type="domain" description="Malonyl-CoA:ACP transacylase (MAT)" evidence="2">
    <location>
        <begin position="87"/>
        <end position="393"/>
    </location>
</feature>
<evidence type="ECO:0000313" key="3">
    <source>
        <dbReference type="Proteomes" id="UP000322000"/>
    </source>
</evidence>
<dbReference type="KEGG" id="tnl:113500975"/>
<dbReference type="InterPro" id="IPR014043">
    <property type="entry name" value="Acyl_transferase_dom"/>
</dbReference>
<dbReference type="InParanoid" id="A0A7E5WAP3"/>
<reference evidence="4" key="1">
    <citation type="submission" date="2025-08" db="UniProtKB">
        <authorList>
            <consortium name="RefSeq"/>
        </authorList>
    </citation>
    <scope>IDENTIFICATION</scope>
</reference>
<proteinExistence type="predicted"/>
<dbReference type="RefSeq" id="XP_026737734.1">
    <property type="nucleotide sequence ID" value="XM_026881933.1"/>
</dbReference>
<dbReference type="OrthoDB" id="541883at2759"/>
<dbReference type="CTD" id="39910"/>
<dbReference type="GeneID" id="113500975"/>
<dbReference type="UniPathway" id="UPA00094"/>
<dbReference type="PANTHER" id="PTHR47170:SF2">
    <property type="entry name" value="MALONYL-COA:ACP TRANSACYLASE (MAT) DOMAIN-CONTAINING PROTEIN"/>
    <property type="match status" value="1"/>
</dbReference>
<organism evidence="3 4">
    <name type="scientific">Trichoplusia ni</name>
    <name type="common">Cabbage looper</name>
    <dbReference type="NCBI Taxonomy" id="7111"/>
    <lineage>
        <taxon>Eukaryota</taxon>
        <taxon>Metazoa</taxon>
        <taxon>Ecdysozoa</taxon>
        <taxon>Arthropoda</taxon>
        <taxon>Hexapoda</taxon>
        <taxon>Insecta</taxon>
        <taxon>Pterygota</taxon>
        <taxon>Neoptera</taxon>
        <taxon>Endopterygota</taxon>
        <taxon>Lepidoptera</taxon>
        <taxon>Glossata</taxon>
        <taxon>Ditrysia</taxon>
        <taxon>Noctuoidea</taxon>
        <taxon>Noctuidae</taxon>
        <taxon>Plusiinae</taxon>
        <taxon>Trichoplusia</taxon>
    </lineage>
</organism>
<feature type="region of interest" description="Disordered" evidence="1">
    <location>
        <begin position="42"/>
        <end position="81"/>
    </location>
</feature>
<dbReference type="AlphaFoldDB" id="A0A7E5WAP3"/>
<dbReference type="PANTHER" id="PTHR47170">
    <property type="entry name" value="MALONYL-COA ACP TRANSACYLASE, ACP-BINDING"/>
    <property type="match status" value="1"/>
</dbReference>
<dbReference type="SUPFAM" id="SSF52151">
    <property type="entry name" value="FabD/lysophospholipase-like"/>
    <property type="match status" value="1"/>
</dbReference>
<dbReference type="FunCoup" id="A0A7E5WAP3">
    <property type="interactions" value="1511"/>
</dbReference>
<dbReference type="InterPro" id="IPR016036">
    <property type="entry name" value="Malonyl_transacylase_ACP-bd"/>
</dbReference>
<sequence length="393" mass="43020">MLCISRLYERCSPRVLARTRLKGSLADGAPGSSPLRRLLDESSTFGEAAESAEPELRWATQPYASRPQRRASSTDTHVEPRDTTVLLFPGQGSQQVGMGRRLRDIPAAKQLYDLASNVVGWDVARVCTEGPEEELLQRCQTAVFVTSLAALERVRDERPAAVERVRAVAGFSLGEIAALVFADALPLERALRLVELRAAAMRAAAAARPGGMLTVWLAPDARLPLAMQRARDHAAERGVDAPVCQVANYLFPACKVLAGDDEALRFLEARGGEFGLRRCARVRVEGAFHTPLMAQAEAALREALRSVELRAPRVRVWCCAEARAYADAAHVRRGLARHVTRAVRWEQTLQALYARPRGAHFPLTLTLGPGGALRSTLRQVNARAWDASLQIDV</sequence>
<name>A0A7E5WAP3_TRINI</name>
<evidence type="ECO:0000256" key="1">
    <source>
        <dbReference type="SAM" id="MobiDB-lite"/>
    </source>
</evidence>
<dbReference type="InterPro" id="IPR052760">
    <property type="entry name" value="Mitochondrial_malonyltrans"/>
</dbReference>
<dbReference type="GO" id="GO:0006633">
    <property type="term" value="P:fatty acid biosynthetic process"/>
    <property type="evidence" value="ECO:0007669"/>
    <property type="project" value="UniProtKB-UniPathway"/>
</dbReference>
<accession>A0A7E5WAP3</accession>